<gene>
    <name evidence="1" type="ORF">NESM_000920800</name>
</gene>
<accession>A0AAW0F2M3</accession>
<dbReference type="Proteomes" id="UP001430356">
    <property type="component" value="Unassembled WGS sequence"/>
</dbReference>
<dbReference type="AlphaFoldDB" id="A0AAW0F2M3"/>
<evidence type="ECO:0000313" key="2">
    <source>
        <dbReference type="Proteomes" id="UP001430356"/>
    </source>
</evidence>
<protein>
    <submittedName>
        <fullName evidence="1">Uncharacterized protein</fullName>
    </submittedName>
</protein>
<evidence type="ECO:0000313" key="1">
    <source>
        <dbReference type="EMBL" id="KAK7199454.1"/>
    </source>
</evidence>
<organism evidence="1 2">
    <name type="scientific">Novymonas esmeraldas</name>
    <dbReference type="NCBI Taxonomy" id="1808958"/>
    <lineage>
        <taxon>Eukaryota</taxon>
        <taxon>Discoba</taxon>
        <taxon>Euglenozoa</taxon>
        <taxon>Kinetoplastea</taxon>
        <taxon>Metakinetoplastina</taxon>
        <taxon>Trypanosomatida</taxon>
        <taxon>Trypanosomatidae</taxon>
        <taxon>Novymonas</taxon>
    </lineage>
</organism>
<proteinExistence type="predicted"/>
<name>A0AAW0F2M3_9TRYP</name>
<keyword evidence="2" id="KW-1185">Reference proteome</keyword>
<sequence length="83" mass="8747">MSSLRRIAPRPARRLDGEYQLRFEAAEPPSGYAAFASSSIDSSSSSSSYTPLAPARSCPALAHAEYDSSLGLRPFGAAAPVSR</sequence>
<comment type="caution">
    <text evidence="1">The sequence shown here is derived from an EMBL/GenBank/DDBJ whole genome shotgun (WGS) entry which is preliminary data.</text>
</comment>
<dbReference type="EMBL" id="JAECZO010000400">
    <property type="protein sequence ID" value="KAK7199454.1"/>
    <property type="molecule type" value="Genomic_DNA"/>
</dbReference>
<reference evidence="1 2" key="1">
    <citation type="journal article" date="2021" name="MBio">
        <title>A New Model Trypanosomatid, Novymonas esmeraldas: Genomic Perception of Its 'Candidatus Pandoraea novymonadis' Endosymbiont.</title>
        <authorList>
            <person name="Zakharova A."/>
            <person name="Saura A."/>
            <person name="Butenko A."/>
            <person name="Podesvova L."/>
            <person name="Warmusova S."/>
            <person name="Kostygov A.Y."/>
            <person name="Nenarokova A."/>
            <person name="Lukes J."/>
            <person name="Opperdoes F.R."/>
            <person name="Yurchenko V."/>
        </authorList>
    </citation>
    <scope>NUCLEOTIDE SEQUENCE [LARGE SCALE GENOMIC DNA]</scope>
    <source>
        <strain evidence="1 2">E262AT.01</strain>
    </source>
</reference>